<accession>A0A2T9YPQ3</accession>
<dbReference type="GO" id="GO:0000175">
    <property type="term" value="F:3'-5'-RNA exonuclease activity"/>
    <property type="evidence" value="ECO:0007669"/>
    <property type="project" value="TreeGrafter"/>
</dbReference>
<comment type="caution">
    <text evidence="6">The sequence shown here is derived from an EMBL/GenBank/DDBJ whole genome shotgun (WGS) entry which is preliminary data.</text>
</comment>
<dbReference type="Pfam" id="PF00773">
    <property type="entry name" value="RNB"/>
    <property type="match status" value="1"/>
</dbReference>
<dbReference type="InterPro" id="IPR012340">
    <property type="entry name" value="NA-bd_OB-fold"/>
</dbReference>
<gene>
    <name evidence="6" type="ORF">BB561_002635</name>
</gene>
<dbReference type="Gene3D" id="2.40.50.700">
    <property type="match status" value="1"/>
</dbReference>
<evidence type="ECO:0000313" key="7">
    <source>
        <dbReference type="Proteomes" id="UP000245383"/>
    </source>
</evidence>
<reference evidence="6 7" key="1">
    <citation type="journal article" date="2018" name="MBio">
        <title>Comparative Genomics Reveals the Core Gene Toolbox for the Fungus-Insect Symbiosis.</title>
        <authorList>
            <person name="Wang Y."/>
            <person name="Stata M."/>
            <person name="Wang W."/>
            <person name="Stajich J.E."/>
            <person name="White M.M."/>
            <person name="Moncalvo J.M."/>
        </authorList>
    </citation>
    <scope>NUCLEOTIDE SEQUENCE [LARGE SCALE GENOMIC DNA]</scope>
    <source>
        <strain evidence="6 7">SWE-8-4</strain>
    </source>
</reference>
<dbReference type="EMBL" id="MBFR01000095">
    <property type="protein sequence ID" value="PVU94330.1"/>
    <property type="molecule type" value="Genomic_DNA"/>
</dbReference>
<dbReference type="GO" id="GO:0006402">
    <property type="term" value="P:mRNA catabolic process"/>
    <property type="evidence" value="ECO:0007669"/>
    <property type="project" value="TreeGrafter"/>
</dbReference>
<dbReference type="GO" id="GO:0003723">
    <property type="term" value="F:RNA binding"/>
    <property type="evidence" value="ECO:0007669"/>
    <property type="project" value="InterPro"/>
</dbReference>
<dbReference type="Pfam" id="PF17849">
    <property type="entry name" value="OB_Dis3"/>
    <property type="match status" value="1"/>
</dbReference>
<evidence type="ECO:0000313" key="6">
    <source>
        <dbReference type="EMBL" id="PVU94330.1"/>
    </source>
</evidence>
<feature type="domain" description="RNB" evidence="5">
    <location>
        <begin position="515"/>
        <end position="865"/>
    </location>
</feature>
<comment type="cofactor">
    <cofactor evidence="1">
        <name>Mg(2+)</name>
        <dbReference type="ChEBI" id="CHEBI:18420"/>
    </cofactor>
</comment>
<dbReference type="SUPFAM" id="SSF50249">
    <property type="entry name" value="Nucleic acid-binding proteins"/>
    <property type="match status" value="2"/>
</dbReference>
<dbReference type="Gene3D" id="2.40.50.690">
    <property type="match status" value="1"/>
</dbReference>
<organism evidence="6 7">
    <name type="scientific">Smittium simulii</name>
    <dbReference type="NCBI Taxonomy" id="133385"/>
    <lineage>
        <taxon>Eukaryota</taxon>
        <taxon>Fungi</taxon>
        <taxon>Fungi incertae sedis</taxon>
        <taxon>Zoopagomycota</taxon>
        <taxon>Kickxellomycotina</taxon>
        <taxon>Harpellomycetes</taxon>
        <taxon>Harpellales</taxon>
        <taxon>Legeriomycetaceae</taxon>
        <taxon>Smittium</taxon>
    </lineage>
</organism>
<evidence type="ECO:0000256" key="4">
    <source>
        <dbReference type="RuleBase" id="RU003901"/>
    </source>
</evidence>
<protein>
    <recommendedName>
        <fullName evidence="2">DIS3-like exonuclease 1</fullName>
    </recommendedName>
</protein>
<dbReference type="InterPro" id="IPR022966">
    <property type="entry name" value="RNase_II/R_CS"/>
</dbReference>
<dbReference type="PROSITE" id="PS01175">
    <property type="entry name" value="RIBONUCLEASE_II"/>
    <property type="match status" value="1"/>
</dbReference>
<dbReference type="OrthoDB" id="372421at2759"/>
<dbReference type="Gene3D" id="3.40.50.1010">
    <property type="entry name" value="5'-nuclease"/>
    <property type="match status" value="1"/>
</dbReference>
<dbReference type="SMART" id="SM00955">
    <property type="entry name" value="RNB"/>
    <property type="match status" value="1"/>
</dbReference>
<sequence>MLQTRRSQANQLKIIQDNHYTKSKKIGASKIAREKYLRMDIGCKIKGCLICGAYNQQYISPLLDLVDKDLFILGVDVSIDTVLALSNIIDTAASRFIVCLDWPEITNFIIPQTLIDALDYRNRTRSIKKLRSFIADLGKKCIYFPNTSFYPTFRIKSKAESSTEFDTRGTNYIQYCNHYTFSYVLLTKIPDNSINSVDQIDYVKFENYVKLNCPNRIQEFESIKAATESGDMDISDTTLEEYLASKSSKKNSLNHTTYLSTLELEDGLLNKSIFQGTIKYRKIVSKYKDQIATVTLSSQNQIPVWLVGDFCINRAIDGDTVAVKYLTKDEISMLEIESMIGDTKNQKNETFVETVEDTETTEVGEEITEENYLNPANNFENLLYCKVVAVINRNWDPIVATIQIDDRYANYHFAVPLNKKLPKIIIYHSNVIDIEKNRIIVIIDDWQIGNRYPDGHFVRSIGKIGDLETELSALLVENKISLSQSDLYFSEQVLNEMPNKAKNDRWKPSYNQKGRRNITDKVIFSIDPVGSKDIDDAISFEKITNSKTGTTEYELGVHIADVTEFVKPGSATDLEARKRGTTIYMADRRFNMVPEILSEDLCSLRSNADRYAVSVIWKMDASYNIKSVWFGKTLINSKCEMSYESAQLILNSYSKNKDNNPKIDQKYSLGLRVFNFTQAMKTLRAKRIKNGALELESNEISFAFNEDKKIASIKPKQKLEIHSVIEEAMIMANCEVAKRILKTLKSSAMLRIHVDPIEQRFQSIKELAIYKGFDIDTSSNLSLSKSLKEIEKNTGQKNSKFISFLKSMTILALSEASYVSSGTIPSSRGFKHYGLAVDTYTHFTSPIRRYSDIIVHRQLLQCLSDIDEISTVCSDMSKINLDQNFAKKSEIDLNSLTEIKAITDHLNIKNRNSKKIQRASATLFQTKYFMDLISEIRGDNTSFMKTAIITGICINGLKAKIPDLGITGSLSFQKMGTPGSPQNDYVMLPLSILTFKVEDAFKRIPFCRIVEANKIEIKVELPSFEYLQENMNSITENMFKSNTSGLKCELVSLKLYPDYLKQHCKLSNSQTQNKTSMKKIENKSVIISYKVLEEIVVFINVKTSEYSLPEIYFELVRRSVSESGINNATHEKNKIIDLDKLEKRSESDPLYRKSKNGILDKLSESINEKTNDRVNNSSFSITETGNEITCKTNISTKKSKKIKAALEKIQNKSPNSLYCIIDKFQQMMLTEHTTE</sequence>
<keyword evidence="3" id="KW-0460">Magnesium</keyword>
<keyword evidence="7" id="KW-1185">Reference proteome</keyword>
<dbReference type="Proteomes" id="UP000245383">
    <property type="component" value="Unassembled WGS sequence"/>
</dbReference>
<evidence type="ECO:0000256" key="3">
    <source>
        <dbReference type="ARBA" id="ARBA00022842"/>
    </source>
</evidence>
<proteinExistence type="inferred from homology"/>
<dbReference type="PANTHER" id="PTHR23355">
    <property type="entry name" value="RIBONUCLEASE"/>
    <property type="match status" value="1"/>
</dbReference>
<evidence type="ECO:0000256" key="1">
    <source>
        <dbReference type="ARBA" id="ARBA00001946"/>
    </source>
</evidence>
<dbReference type="PANTHER" id="PTHR23355:SF30">
    <property type="entry name" value="DIS3-LIKE EXONUCLEASE 1"/>
    <property type="match status" value="1"/>
</dbReference>
<dbReference type="InterPro" id="IPR050180">
    <property type="entry name" value="RNR_Ribonuclease"/>
</dbReference>
<dbReference type="AlphaFoldDB" id="A0A2T9YPQ3"/>
<evidence type="ECO:0000259" key="5">
    <source>
        <dbReference type="SMART" id="SM00955"/>
    </source>
</evidence>
<dbReference type="InterPro" id="IPR041505">
    <property type="entry name" value="Dis3_CSD2"/>
</dbReference>
<name>A0A2T9YPQ3_9FUNG</name>
<evidence type="ECO:0000256" key="2">
    <source>
        <dbReference type="ARBA" id="ARBA00016366"/>
    </source>
</evidence>
<dbReference type="STRING" id="133385.A0A2T9YPQ3"/>
<comment type="similarity">
    <text evidence="4">Belongs to the RNR ribonuclease family.</text>
</comment>
<dbReference type="InterPro" id="IPR001900">
    <property type="entry name" value="RNase_II/R"/>
</dbReference>